<keyword evidence="3" id="KW-0133">Cell shape</keyword>
<dbReference type="EMBL" id="LELG01000097">
    <property type="protein sequence ID" value="KMQ80383.1"/>
    <property type="molecule type" value="Genomic_DNA"/>
</dbReference>
<comment type="similarity">
    <text evidence="1">Belongs to the MreC family.</text>
</comment>
<gene>
    <name evidence="8" type="ORF">BPMI_04902</name>
</gene>
<accession>A0ABR5HLW6</accession>
<name>A0ABR5HLW6_9BURK</name>
<feature type="transmembrane region" description="Helical" evidence="6">
    <location>
        <begin position="17"/>
        <end position="36"/>
    </location>
</feature>
<evidence type="ECO:0000313" key="9">
    <source>
        <dbReference type="Proteomes" id="UP000242951"/>
    </source>
</evidence>
<dbReference type="Gene3D" id="2.40.10.340">
    <property type="entry name" value="Rod shape-determining protein MreC, domain 1"/>
    <property type="match status" value="1"/>
</dbReference>
<evidence type="ECO:0000256" key="6">
    <source>
        <dbReference type="SAM" id="Phobius"/>
    </source>
</evidence>
<dbReference type="Pfam" id="PF04085">
    <property type="entry name" value="MreC"/>
    <property type="match status" value="1"/>
</dbReference>
<evidence type="ECO:0000256" key="2">
    <source>
        <dbReference type="ARBA" id="ARBA00013855"/>
    </source>
</evidence>
<sequence length="375" mass="39051">MEYSPSPPPLFKQGPSAFARLIFFVVLAIALLISDARFSTLEIVRGILGAGLYPLQRAALVPRDIFMGAADLAVTSATLRSENAKLKQKNLELSVKANDVAQLSVENEHLRALLNLQSRASTDETPAEIQYDTRDPFTQKVVIGKGAQQNIQDGAPVVTEDGVIGQVTRVFPLQSEVTLLTDKDQAVPVQISRTGLRSVIYGTPKGDTLDLRFLPISADVQAGDELVTSGLDGIYLPGLPVAKVLRVDKQADTAFARVVCVPIAAVRGARQLLVLHYNVNTPPNPIEVEAAAAKEAKENKGKKKPAAKAAGASGASAASASASAPVAASPAAATSVPASAGKPAAAKPASGAATAPKHSKKAHMPKPTLSVGATR</sequence>
<proteinExistence type="inferred from homology"/>
<organism evidence="8 9">
    <name type="scientific">Candidatus Burkholderia pumila</name>
    <dbReference type="NCBI Taxonomy" id="1090375"/>
    <lineage>
        <taxon>Bacteria</taxon>
        <taxon>Pseudomonadati</taxon>
        <taxon>Pseudomonadota</taxon>
        <taxon>Betaproteobacteria</taxon>
        <taxon>Burkholderiales</taxon>
        <taxon>Burkholderiaceae</taxon>
        <taxon>Burkholderia</taxon>
    </lineage>
</organism>
<keyword evidence="6" id="KW-0812">Transmembrane</keyword>
<comment type="caution">
    <text evidence="8">The sequence shown here is derived from an EMBL/GenBank/DDBJ whole genome shotgun (WGS) entry which is preliminary data.</text>
</comment>
<evidence type="ECO:0000256" key="4">
    <source>
        <dbReference type="ARBA" id="ARBA00032089"/>
    </source>
</evidence>
<dbReference type="Gene3D" id="2.40.10.350">
    <property type="entry name" value="Rod shape-determining protein MreC, domain 2"/>
    <property type="match status" value="1"/>
</dbReference>
<evidence type="ECO:0000313" key="8">
    <source>
        <dbReference type="EMBL" id="KMQ80383.1"/>
    </source>
</evidence>
<evidence type="ECO:0000256" key="1">
    <source>
        <dbReference type="ARBA" id="ARBA00009369"/>
    </source>
</evidence>
<keyword evidence="6" id="KW-1133">Transmembrane helix</keyword>
<feature type="region of interest" description="Disordered" evidence="5">
    <location>
        <begin position="323"/>
        <end position="375"/>
    </location>
</feature>
<protein>
    <recommendedName>
        <fullName evidence="2">Cell shape-determining protein MreC</fullName>
    </recommendedName>
    <alternativeName>
        <fullName evidence="4">Cell shape protein MreC</fullName>
    </alternativeName>
</protein>
<dbReference type="InterPro" id="IPR042175">
    <property type="entry name" value="Cell/Rod_MreC_2"/>
</dbReference>
<keyword evidence="9" id="KW-1185">Reference proteome</keyword>
<keyword evidence="6" id="KW-0472">Membrane</keyword>
<evidence type="ECO:0000259" key="7">
    <source>
        <dbReference type="Pfam" id="PF04085"/>
    </source>
</evidence>
<feature type="compositionally biased region" description="Low complexity" evidence="5">
    <location>
        <begin position="323"/>
        <end position="356"/>
    </location>
</feature>
<evidence type="ECO:0000256" key="5">
    <source>
        <dbReference type="SAM" id="MobiDB-lite"/>
    </source>
</evidence>
<evidence type="ECO:0000256" key="3">
    <source>
        <dbReference type="ARBA" id="ARBA00022960"/>
    </source>
</evidence>
<dbReference type="Proteomes" id="UP000242951">
    <property type="component" value="Unassembled WGS sequence"/>
</dbReference>
<reference evidence="8 9" key="1">
    <citation type="submission" date="2015-06" db="EMBL/GenBank/DDBJ databases">
        <title>Comparative genomics of Burkholderia leaf nodule symbionts.</title>
        <authorList>
            <person name="Carlier A."/>
            <person name="Eberl L."/>
            <person name="Pinto-Carbo M."/>
        </authorList>
    </citation>
    <scope>NUCLEOTIDE SEQUENCE [LARGE SCALE GENOMIC DNA]</scope>
    <source>
        <strain evidence="8 9">UZHbot3</strain>
    </source>
</reference>
<dbReference type="NCBIfam" id="TIGR00219">
    <property type="entry name" value="mreC"/>
    <property type="match status" value="1"/>
</dbReference>
<dbReference type="InterPro" id="IPR055342">
    <property type="entry name" value="MreC_beta-barrel_core"/>
</dbReference>
<dbReference type="PANTHER" id="PTHR34138:SF1">
    <property type="entry name" value="CELL SHAPE-DETERMINING PROTEIN MREC"/>
    <property type="match status" value="1"/>
</dbReference>
<dbReference type="InterPro" id="IPR042177">
    <property type="entry name" value="Cell/Rod_1"/>
</dbReference>
<dbReference type="InterPro" id="IPR007221">
    <property type="entry name" value="MreC"/>
</dbReference>
<feature type="domain" description="Rod shape-determining protein MreC beta-barrel core" evidence="7">
    <location>
        <begin position="132"/>
        <end position="275"/>
    </location>
</feature>
<dbReference type="PANTHER" id="PTHR34138">
    <property type="entry name" value="CELL SHAPE-DETERMINING PROTEIN MREC"/>
    <property type="match status" value="1"/>
</dbReference>